<evidence type="ECO:0000313" key="3">
    <source>
        <dbReference type="Proteomes" id="UP000307244"/>
    </source>
</evidence>
<reference evidence="2 3" key="1">
    <citation type="submission" date="2019-04" db="EMBL/GenBank/DDBJ databases">
        <title>Pedobacter sp. RP-3-15 sp. nov., isolated from Arctic soil.</title>
        <authorList>
            <person name="Dahal R.H."/>
            <person name="Kim D.-U."/>
        </authorList>
    </citation>
    <scope>NUCLEOTIDE SEQUENCE [LARGE SCALE GENOMIC DNA]</scope>
    <source>
        <strain evidence="2 3">RP-3-15</strain>
    </source>
</reference>
<keyword evidence="3" id="KW-1185">Reference proteome</keyword>
<organism evidence="2 3">
    <name type="scientific">Pedobacter frigoris</name>
    <dbReference type="NCBI Taxonomy" id="2571272"/>
    <lineage>
        <taxon>Bacteria</taxon>
        <taxon>Pseudomonadati</taxon>
        <taxon>Bacteroidota</taxon>
        <taxon>Sphingobacteriia</taxon>
        <taxon>Sphingobacteriales</taxon>
        <taxon>Sphingobacteriaceae</taxon>
        <taxon>Pedobacter</taxon>
    </lineage>
</organism>
<name>A0A4U1CN24_9SPHI</name>
<feature type="chain" id="PRO_5020319403" description="Molecular chaperone" evidence="1">
    <location>
        <begin position="22"/>
        <end position="270"/>
    </location>
</feature>
<dbReference type="OrthoDB" id="1419910at2"/>
<dbReference type="EMBL" id="SWBQ01000001">
    <property type="protein sequence ID" value="TKC08636.1"/>
    <property type="molecule type" value="Genomic_DNA"/>
</dbReference>
<keyword evidence="1" id="KW-0732">Signal</keyword>
<dbReference type="Proteomes" id="UP000307244">
    <property type="component" value="Unassembled WGS sequence"/>
</dbReference>
<dbReference type="RefSeq" id="WP_136834057.1">
    <property type="nucleotide sequence ID" value="NZ_SWBQ01000001.1"/>
</dbReference>
<feature type="signal peptide" evidence="1">
    <location>
        <begin position="1"/>
        <end position="21"/>
    </location>
</feature>
<dbReference type="AlphaFoldDB" id="A0A4U1CN24"/>
<accession>A0A4U1CN24</accession>
<protein>
    <recommendedName>
        <fullName evidence="4">Molecular chaperone</fullName>
    </recommendedName>
</protein>
<evidence type="ECO:0008006" key="4">
    <source>
        <dbReference type="Google" id="ProtNLM"/>
    </source>
</evidence>
<comment type="caution">
    <text evidence="2">The sequence shown here is derived from an EMBL/GenBank/DDBJ whole genome shotgun (WGS) entry which is preliminary data.</text>
</comment>
<evidence type="ECO:0000256" key="1">
    <source>
        <dbReference type="SAM" id="SignalP"/>
    </source>
</evidence>
<sequence length="270" mass="30127">MKGIYFTLMAGLCLLCPHVFGQAGMTVSPGKMYYKLSPGMGATQKIRVSNPNNKELQIGASISDWSYDATGNNVTTDPGTLKTSCADWIQLMPGSYFTLQPGEQKEISVLFNVPPTANTDVPVHTAMIFFTQLNPGDSRSQSGMPIKVSVRMGVKVYHTFSQAEERSIDVLNFIDKIDPEHKDQPGYLELEVENNGKIWLESKVKWELLNTQTGEKQQLEDIDSYSLPGDKRLIRKLLPAGLKKGKYNATAIINYGNKDELKVVELEFER</sequence>
<proteinExistence type="predicted"/>
<gene>
    <name evidence="2" type="ORF">FA047_00615</name>
</gene>
<evidence type="ECO:0000313" key="2">
    <source>
        <dbReference type="EMBL" id="TKC08636.1"/>
    </source>
</evidence>